<organism evidence="2 3">
    <name type="scientific">Promicromonospora alba</name>
    <dbReference type="NCBI Taxonomy" id="1616110"/>
    <lineage>
        <taxon>Bacteria</taxon>
        <taxon>Bacillati</taxon>
        <taxon>Actinomycetota</taxon>
        <taxon>Actinomycetes</taxon>
        <taxon>Micrococcales</taxon>
        <taxon>Promicromonosporaceae</taxon>
        <taxon>Promicromonospora</taxon>
    </lineage>
</organism>
<dbReference type="Proteomes" id="UP001596011">
    <property type="component" value="Unassembled WGS sequence"/>
</dbReference>
<comment type="caution">
    <text evidence="2">The sequence shown here is derived from an EMBL/GenBank/DDBJ whole genome shotgun (WGS) entry which is preliminary data.</text>
</comment>
<evidence type="ECO:0000313" key="3">
    <source>
        <dbReference type="Proteomes" id="UP001596011"/>
    </source>
</evidence>
<sequence length="84" mass="9054">MTTIDTRPAPRTSTQQTSTPEASTPKTRHEHSWATESRHATSAGYVVYVRCTACGSHRVDLQGHRELPPAPLTRVVGGAAETQG</sequence>
<keyword evidence="3" id="KW-1185">Reference proteome</keyword>
<protein>
    <recommendedName>
        <fullName evidence="4">RNHCP domain-containing protein</fullName>
    </recommendedName>
</protein>
<evidence type="ECO:0008006" key="4">
    <source>
        <dbReference type="Google" id="ProtNLM"/>
    </source>
</evidence>
<evidence type="ECO:0000313" key="2">
    <source>
        <dbReference type="EMBL" id="MFC4628117.1"/>
    </source>
</evidence>
<name>A0ABV9HDD7_9MICO</name>
<proteinExistence type="predicted"/>
<accession>A0ABV9HDD7</accession>
<feature type="compositionally biased region" description="Polar residues" evidence="1">
    <location>
        <begin position="1"/>
        <end position="25"/>
    </location>
</feature>
<reference evidence="3" key="1">
    <citation type="journal article" date="2019" name="Int. J. Syst. Evol. Microbiol.">
        <title>The Global Catalogue of Microorganisms (GCM) 10K type strain sequencing project: providing services to taxonomists for standard genome sequencing and annotation.</title>
        <authorList>
            <consortium name="The Broad Institute Genomics Platform"/>
            <consortium name="The Broad Institute Genome Sequencing Center for Infectious Disease"/>
            <person name="Wu L."/>
            <person name="Ma J."/>
        </authorList>
    </citation>
    <scope>NUCLEOTIDE SEQUENCE [LARGE SCALE GENOMIC DNA]</scope>
    <source>
        <strain evidence="3">CCUG 42722</strain>
    </source>
</reference>
<dbReference type="EMBL" id="JBHSFI010000003">
    <property type="protein sequence ID" value="MFC4628117.1"/>
    <property type="molecule type" value="Genomic_DNA"/>
</dbReference>
<feature type="region of interest" description="Disordered" evidence="1">
    <location>
        <begin position="1"/>
        <end position="38"/>
    </location>
</feature>
<gene>
    <name evidence="2" type="ORF">ACFO6V_07725</name>
</gene>
<evidence type="ECO:0000256" key="1">
    <source>
        <dbReference type="SAM" id="MobiDB-lite"/>
    </source>
</evidence>
<dbReference type="RefSeq" id="WP_377133897.1">
    <property type="nucleotide sequence ID" value="NZ_JBHSFI010000003.1"/>
</dbReference>